<protein>
    <recommendedName>
        <fullName evidence="1">DUF6690 domain-containing protein</fullName>
    </recommendedName>
</protein>
<reference evidence="2" key="1">
    <citation type="submission" date="2021-11" db="EMBL/GenBank/DDBJ databases">
        <title>Genome sequence.</title>
        <authorList>
            <person name="Sun Q."/>
        </authorList>
    </citation>
    <scope>NUCLEOTIDE SEQUENCE</scope>
    <source>
        <strain evidence="2">JC732</strain>
    </source>
</reference>
<evidence type="ECO:0000313" key="3">
    <source>
        <dbReference type="Proteomes" id="UP001139103"/>
    </source>
</evidence>
<dbReference type="AlphaFoldDB" id="A0A9X1SJG7"/>
<feature type="domain" description="DUF6690" evidence="1">
    <location>
        <begin position="3"/>
        <end position="254"/>
    </location>
</feature>
<sequence length="257" mass="28428">MIRRNLTYAAIMAACFGGPYTYFNPEARQKAEAIWNQVSAYIPSGETAKATESPVASIEAPSTSPVQLPSDQPNPFVPPSLTGDGANIPLAGPPVYDFLEVFNFNADARWVSTRWPRVSTTLADLNLEGLRAPLVTGSQFDDLAGSITYYFDRDGHVQRITFHGTTGDERRLVDMLTRHFGFKHEPTLDAGLYLVKWNGDPTSVLMLRNATIINAAQPHTRLNVALEINRPSRYYGLSPQMAETVEQAKSAQRWGKP</sequence>
<dbReference type="EMBL" id="JAJKFT010000010">
    <property type="protein sequence ID" value="MCC9631931.1"/>
    <property type="molecule type" value="Genomic_DNA"/>
</dbReference>
<name>A0A9X1SJG7_9BACT</name>
<proteinExistence type="predicted"/>
<accession>A0A9X1SJG7</accession>
<keyword evidence="3" id="KW-1185">Reference proteome</keyword>
<gene>
    <name evidence="2" type="ORF">LOC68_26345</name>
</gene>
<dbReference type="Pfam" id="PF20397">
    <property type="entry name" value="DUF6690"/>
    <property type="match status" value="1"/>
</dbReference>
<dbReference type="InterPro" id="IPR046512">
    <property type="entry name" value="DUF6690"/>
</dbReference>
<comment type="caution">
    <text evidence="2">The sequence shown here is derived from an EMBL/GenBank/DDBJ whole genome shotgun (WGS) entry which is preliminary data.</text>
</comment>
<evidence type="ECO:0000313" key="2">
    <source>
        <dbReference type="EMBL" id="MCC9631931.1"/>
    </source>
</evidence>
<dbReference type="PROSITE" id="PS51257">
    <property type="entry name" value="PROKAR_LIPOPROTEIN"/>
    <property type="match status" value="1"/>
</dbReference>
<evidence type="ECO:0000259" key="1">
    <source>
        <dbReference type="Pfam" id="PF20397"/>
    </source>
</evidence>
<organism evidence="2 3">
    <name type="scientific">Blastopirellula sediminis</name>
    <dbReference type="NCBI Taxonomy" id="2894196"/>
    <lineage>
        <taxon>Bacteria</taxon>
        <taxon>Pseudomonadati</taxon>
        <taxon>Planctomycetota</taxon>
        <taxon>Planctomycetia</taxon>
        <taxon>Pirellulales</taxon>
        <taxon>Pirellulaceae</taxon>
        <taxon>Blastopirellula</taxon>
    </lineage>
</organism>
<dbReference type="Proteomes" id="UP001139103">
    <property type="component" value="Unassembled WGS sequence"/>
</dbReference>
<dbReference type="RefSeq" id="WP_230224783.1">
    <property type="nucleotide sequence ID" value="NZ_JAJKFT010000010.1"/>
</dbReference>